<name>A0ACC0Q3A2_RHOML</name>
<keyword evidence="2" id="KW-1185">Reference proteome</keyword>
<organism evidence="1 2">
    <name type="scientific">Rhododendron molle</name>
    <name type="common">Chinese azalea</name>
    <name type="synonym">Azalea mollis</name>
    <dbReference type="NCBI Taxonomy" id="49168"/>
    <lineage>
        <taxon>Eukaryota</taxon>
        <taxon>Viridiplantae</taxon>
        <taxon>Streptophyta</taxon>
        <taxon>Embryophyta</taxon>
        <taxon>Tracheophyta</taxon>
        <taxon>Spermatophyta</taxon>
        <taxon>Magnoliopsida</taxon>
        <taxon>eudicotyledons</taxon>
        <taxon>Gunneridae</taxon>
        <taxon>Pentapetalae</taxon>
        <taxon>asterids</taxon>
        <taxon>Ericales</taxon>
        <taxon>Ericaceae</taxon>
        <taxon>Ericoideae</taxon>
        <taxon>Rhodoreae</taxon>
        <taxon>Rhododendron</taxon>
    </lineage>
</organism>
<gene>
    <name evidence="1" type="ORF">RHMOL_Rhmol01G0155400</name>
</gene>
<proteinExistence type="predicted"/>
<evidence type="ECO:0000313" key="1">
    <source>
        <dbReference type="EMBL" id="KAI8571891.1"/>
    </source>
</evidence>
<comment type="caution">
    <text evidence="1">The sequence shown here is derived from an EMBL/GenBank/DDBJ whole genome shotgun (WGS) entry which is preliminary data.</text>
</comment>
<dbReference type="Proteomes" id="UP001062846">
    <property type="component" value="Chromosome 1"/>
</dbReference>
<sequence>MLKEVGEEEAGVDHGKVITPPKRPRKVGMNQVQLTVKRPQEKKGQCDALATGQLDGERKDCWRGDVHRIVWEDKVREKESEETSHMEPPFSMGTSDEVPRHSGNYCP</sequence>
<protein>
    <submittedName>
        <fullName evidence="1">Uncharacterized protein</fullName>
    </submittedName>
</protein>
<accession>A0ACC0Q3A2</accession>
<evidence type="ECO:0000313" key="2">
    <source>
        <dbReference type="Proteomes" id="UP001062846"/>
    </source>
</evidence>
<reference evidence="1" key="1">
    <citation type="submission" date="2022-02" db="EMBL/GenBank/DDBJ databases">
        <title>Plant Genome Project.</title>
        <authorList>
            <person name="Zhang R.-G."/>
        </authorList>
    </citation>
    <scope>NUCLEOTIDE SEQUENCE</scope>
    <source>
        <strain evidence="1">AT1</strain>
    </source>
</reference>
<dbReference type="EMBL" id="CM046388">
    <property type="protein sequence ID" value="KAI8571891.1"/>
    <property type="molecule type" value="Genomic_DNA"/>
</dbReference>